<evidence type="ECO:0000259" key="9">
    <source>
        <dbReference type="PROSITE" id="PS50305"/>
    </source>
</evidence>
<dbReference type="Proteomes" id="UP001165085">
    <property type="component" value="Unassembled WGS sequence"/>
</dbReference>
<dbReference type="GO" id="GO:0005634">
    <property type="term" value="C:nucleus"/>
    <property type="evidence" value="ECO:0007669"/>
    <property type="project" value="TreeGrafter"/>
</dbReference>
<evidence type="ECO:0000256" key="4">
    <source>
        <dbReference type="ARBA" id="ARBA00022833"/>
    </source>
</evidence>
<feature type="compositionally biased region" description="Basic residues" evidence="8">
    <location>
        <begin position="81"/>
        <end position="92"/>
    </location>
</feature>
<evidence type="ECO:0000313" key="10">
    <source>
        <dbReference type="EMBL" id="GMH55358.1"/>
    </source>
</evidence>
<dbReference type="EMBL" id="BRXY01000033">
    <property type="protein sequence ID" value="GMH55358.1"/>
    <property type="molecule type" value="Genomic_DNA"/>
</dbReference>
<reference evidence="11" key="1">
    <citation type="journal article" date="2023" name="Commun. Biol.">
        <title>Genome analysis of Parmales, the sister group of diatoms, reveals the evolutionary specialization of diatoms from phago-mixotrophs to photoautotrophs.</title>
        <authorList>
            <person name="Ban H."/>
            <person name="Sato S."/>
            <person name="Yoshikawa S."/>
            <person name="Yamada K."/>
            <person name="Nakamura Y."/>
            <person name="Ichinomiya M."/>
            <person name="Sato N."/>
            <person name="Blanc-Mathieu R."/>
            <person name="Endo H."/>
            <person name="Kuwata A."/>
            <person name="Ogata H."/>
        </authorList>
    </citation>
    <scope>NUCLEOTIDE SEQUENCE [LARGE SCALE GENOMIC DNA]</scope>
    <source>
        <strain evidence="11">NIES 3701</strain>
    </source>
</reference>
<dbReference type="InterPro" id="IPR026591">
    <property type="entry name" value="Sirtuin_cat_small_dom_sf"/>
</dbReference>
<evidence type="ECO:0000256" key="5">
    <source>
        <dbReference type="ARBA" id="ARBA00023027"/>
    </source>
</evidence>
<keyword evidence="2" id="KW-0808">Transferase</keyword>
<dbReference type="GO" id="GO:0017136">
    <property type="term" value="F:histone deacetylase activity, NAD-dependent"/>
    <property type="evidence" value="ECO:0007669"/>
    <property type="project" value="TreeGrafter"/>
</dbReference>
<feature type="active site" description="Proton acceptor" evidence="7">
    <location>
        <position position="197"/>
    </location>
</feature>
<comment type="caution">
    <text evidence="10">The sequence shown here is derived from an EMBL/GenBank/DDBJ whole genome shotgun (WGS) entry which is preliminary data.</text>
</comment>
<evidence type="ECO:0000256" key="2">
    <source>
        <dbReference type="ARBA" id="ARBA00022679"/>
    </source>
</evidence>
<sequence length="327" mass="35309">MSGSGGYAARLSEYKNKGVVGLTERFDSSRVLESKLDRLHKLLVSSKSVVVLTGAGISTSAGIPDFRGPKGIWTLEEKAKAEKKRAKRKKGSSSKADAKKQKTPAASDEPGSLVTVDTTDDSSTSPLPSTATATTIATTAATTPPPSDLFQVVPPTPTHMALAKLVQLNHIDYIITQNVDGLHLRSGVPRNKLSILHGDCFTEKCEKCGYEYFRGFDIGGVSFRKTGRTCEQPGCEGALRDTILDWEDELPEEDFGLAEDKCDEADLVLALGTSLRIIPAGQLPLRAKKFVVVNLQKTPYDDKAELVIAAKVDEVMNDLCSRLNVTL</sequence>
<proteinExistence type="inferred from homology"/>
<feature type="binding site" evidence="7">
    <location>
        <position position="205"/>
    </location>
    <ligand>
        <name>Zn(2+)</name>
        <dbReference type="ChEBI" id="CHEBI:29105"/>
    </ligand>
</feature>
<comment type="similarity">
    <text evidence="6">Belongs to the sirtuin family. Class IV subfamily.</text>
</comment>
<protein>
    <recommendedName>
        <fullName evidence="1">protein acetyllysine N-acetyltransferase</fullName>
        <ecNumber evidence="1">2.3.1.286</ecNumber>
    </recommendedName>
</protein>
<dbReference type="GO" id="GO:0070403">
    <property type="term" value="F:NAD+ binding"/>
    <property type="evidence" value="ECO:0007669"/>
    <property type="project" value="InterPro"/>
</dbReference>
<evidence type="ECO:0000313" key="11">
    <source>
        <dbReference type="Proteomes" id="UP001165085"/>
    </source>
</evidence>
<dbReference type="InterPro" id="IPR003000">
    <property type="entry name" value="Sirtuin"/>
</dbReference>
<dbReference type="PANTHER" id="PTHR11085:SF12">
    <property type="entry name" value="NAD-DEPENDENT PROTEIN DEACYLASE SIRTUIN-6"/>
    <property type="match status" value="1"/>
</dbReference>
<keyword evidence="11" id="KW-1185">Reference proteome</keyword>
<dbReference type="GO" id="GO:0003714">
    <property type="term" value="F:transcription corepressor activity"/>
    <property type="evidence" value="ECO:0007669"/>
    <property type="project" value="TreeGrafter"/>
</dbReference>
<dbReference type="InterPro" id="IPR050134">
    <property type="entry name" value="NAD-dep_sirtuin_deacylases"/>
</dbReference>
<feature type="binding site" evidence="7">
    <location>
        <position position="235"/>
    </location>
    <ligand>
        <name>Zn(2+)</name>
        <dbReference type="ChEBI" id="CHEBI:29105"/>
    </ligand>
</feature>
<dbReference type="OrthoDB" id="424302at2759"/>
<evidence type="ECO:0000256" key="3">
    <source>
        <dbReference type="ARBA" id="ARBA00022723"/>
    </source>
</evidence>
<keyword evidence="4 7" id="KW-0862">Zinc</keyword>
<feature type="binding site" evidence="7">
    <location>
        <position position="208"/>
    </location>
    <ligand>
        <name>Zn(2+)</name>
        <dbReference type="ChEBI" id="CHEBI:29105"/>
    </ligand>
</feature>
<dbReference type="PANTHER" id="PTHR11085">
    <property type="entry name" value="NAD-DEPENDENT PROTEIN DEACYLASE SIRTUIN-5, MITOCHONDRIAL-RELATED"/>
    <property type="match status" value="1"/>
</dbReference>
<evidence type="ECO:0000256" key="7">
    <source>
        <dbReference type="PROSITE-ProRule" id="PRU00236"/>
    </source>
</evidence>
<dbReference type="SUPFAM" id="SSF52467">
    <property type="entry name" value="DHS-like NAD/FAD-binding domain"/>
    <property type="match status" value="1"/>
</dbReference>
<evidence type="ECO:0000256" key="1">
    <source>
        <dbReference type="ARBA" id="ARBA00012928"/>
    </source>
</evidence>
<dbReference type="EC" id="2.3.1.286" evidence="1"/>
<feature type="domain" description="Deacetylase sirtuin-type" evidence="9">
    <location>
        <begin position="29"/>
        <end position="327"/>
    </location>
</feature>
<evidence type="ECO:0000256" key="6">
    <source>
        <dbReference type="ARBA" id="ARBA00038170"/>
    </source>
</evidence>
<feature type="binding site" evidence="7">
    <location>
        <position position="230"/>
    </location>
    <ligand>
        <name>Zn(2+)</name>
        <dbReference type="ChEBI" id="CHEBI:29105"/>
    </ligand>
</feature>
<organism evidence="10 11">
    <name type="scientific">Triparma strigata</name>
    <dbReference type="NCBI Taxonomy" id="1606541"/>
    <lineage>
        <taxon>Eukaryota</taxon>
        <taxon>Sar</taxon>
        <taxon>Stramenopiles</taxon>
        <taxon>Ochrophyta</taxon>
        <taxon>Bolidophyceae</taxon>
        <taxon>Parmales</taxon>
        <taxon>Triparmaceae</taxon>
        <taxon>Triparma</taxon>
    </lineage>
</organism>
<feature type="region of interest" description="Disordered" evidence="8">
    <location>
        <begin position="78"/>
        <end position="130"/>
    </location>
</feature>
<keyword evidence="3 7" id="KW-0479">Metal-binding</keyword>
<dbReference type="AlphaFoldDB" id="A0A9W6ZQL9"/>
<name>A0A9W6ZQL9_9STRA</name>
<dbReference type="Pfam" id="PF02146">
    <property type="entry name" value="SIR2"/>
    <property type="match status" value="2"/>
</dbReference>
<feature type="compositionally biased region" description="Low complexity" evidence="8">
    <location>
        <begin position="121"/>
        <end position="130"/>
    </location>
</feature>
<keyword evidence="5" id="KW-0520">NAD</keyword>
<dbReference type="Gene3D" id="3.40.50.1220">
    <property type="entry name" value="TPP-binding domain"/>
    <property type="match status" value="2"/>
</dbReference>
<dbReference type="Gene3D" id="2.20.28.200">
    <property type="match status" value="1"/>
</dbReference>
<dbReference type="InterPro" id="IPR029035">
    <property type="entry name" value="DHS-like_NAD/FAD-binding_dom"/>
</dbReference>
<dbReference type="InterPro" id="IPR026590">
    <property type="entry name" value="Ssirtuin_cat_dom"/>
</dbReference>
<dbReference type="GO" id="GO:0046872">
    <property type="term" value="F:metal ion binding"/>
    <property type="evidence" value="ECO:0007669"/>
    <property type="project" value="UniProtKB-KW"/>
</dbReference>
<dbReference type="Gene3D" id="3.30.1600.10">
    <property type="entry name" value="SIR2/SIRT2 'Small Domain"/>
    <property type="match status" value="1"/>
</dbReference>
<dbReference type="GO" id="GO:0000122">
    <property type="term" value="P:negative regulation of transcription by RNA polymerase II"/>
    <property type="evidence" value="ECO:0007669"/>
    <property type="project" value="TreeGrafter"/>
</dbReference>
<accession>A0A9W6ZQL9</accession>
<dbReference type="PROSITE" id="PS50305">
    <property type="entry name" value="SIRTUIN"/>
    <property type="match status" value="1"/>
</dbReference>
<evidence type="ECO:0000256" key="8">
    <source>
        <dbReference type="SAM" id="MobiDB-lite"/>
    </source>
</evidence>
<gene>
    <name evidence="10" type="ORF">TrST_g4668</name>
</gene>